<dbReference type="EMBL" id="KV878244">
    <property type="protein sequence ID" value="OJZ84510.1"/>
    <property type="molecule type" value="Genomic_DNA"/>
</dbReference>
<reference evidence="2" key="1">
    <citation type="journal article" date="2017" name="Genome Biol.">
        <title>Comparative genomics reveals high biological diversity and specific adaptations in the industrially and medically important fungal genus Aspergillus.</title>
        <authorList>
            <person name="de Vries R.P."/>
            <person name="Riley R."/>
            <person name="Wiebenga A."/>
            <person name="Aguilar-Osorio G."/>
            <person name="Amillis S."/>
            <person name="Uchima C.A."/>
            <person name="Anderluh G."/>
            <person name="Asadollahi M."/>
            <person name="Askin M."/>
            <person name="Barry K."/>
            <person name="Battaglia E."/>
            <person name="Bayram O."/>
            <person name="Benocci T."/>
            <person name="Braus-Stromeyer S.A."/>
            <person name="Caldana C."/>
            <person name="Canovas D."/>
            <person name="Cerqueira G.C."/>
            <person name="Chen F."/>
            <person name="Chen W."/>
            <person name="Choi C."/>
            <person name="Clum A."/>
            <person name="Dos Santos R.A."/>
            <person name="Damasio A.R."/>
            <person name="Diallinas G."/>
            <person name="Emri T."/>
            <person name="Fekete E."/>
            <person name="Flipphi M."/>
            <person name="Freyberg S."/>
            <person name="Gallo A."/>
            <person name="Gournas C."/>
            <person name="Habgood R."/>
            <person name="Hainaut M."/>
            <person name="Harispe M.L."/>
            <person name="Henrissat B."/>
            <person name="Hilden K.S."/>
            <person name="Hope R."/>
            <person name="Hossain A."/>
            <person name="Karabika E."/>
            <person name="Karaffa L."/>
            <person name="Karanyi Z."/>
            <person name="Krasevec N."/>
            <person name="Kuo A."/>
            <person name="Kusch H."/>
            <person name="LaButti K."/>
            <person name="Lagendijk E.L."/>
            <person name="Lapidus A."/>
            <person name="Levasseur A."/>
            <person name="Lindquist E."/>
            <person name="Lipzen A."/>
            <person name="Logrieco A.F."/>
            <person name="MacCabe A."/>
            <person name="Maekelae M.R."/>
            <person name="Malavazi I."/>
            <person name="Melin P."/>
            <person name="Meyer V."/>
            <person name="Mielnichuk N."/>
            <person name="Miskei M."/>
            <person name="Molnar A.P."/>
            <person name="Mule G."/>
            <person name="Ngan C.Y."/>
            <person name="Orejas M."/>
            <person name="Orosz E."/>
            <person name="Ouedraogo J.P."/>
            <person name="Overkamp K.M."/>
            <person name="Park H.-S."/>
            <person name="Perrone G."/>
            <person name="Piumi F."/>
            <person name="Punt P.J."/>
            <person name="Ram A.F."/>
            <person name="Ramon A."/>
            <person name="Rauscher S."/>
            <person name="Record E."/>
            <person name="Riano-Pachon D.M."/>
            <person name="Robert V."/>
            <person name="Roehrig J."/>
            <person name="Ruller R."/>
            <person name="Salamov A."/>
            <person name="Salih N.S."/>
            <person name="Samson R.A."/>
            <person name="Sandor E."/>
            <person name="Sanguinetti M."/>
            <person name="Schuetze T."/>
            <person name="Sepcic K."/>
            <person name="Shelest E."/>
            <person name="Sherlock G."/>
            <person name="Sophianopoulou V."/>
            <person name="Squina F.M."/>
            <person name="Sun H."/>
            <person name="Susca A."/>
            <person name="Todd R.B."/>
            <person name="Tsang A."/>
            <person name="Unkles S.E."/>
            <person name="van de Wiele N."/>
            <person name="van Rossen-Uffink D."/>
            <person name="Oliveira J.V."/>
            <person name="Vesth T.C."/>
            <person name="Visser J."/>
            <person name="Yu J.-H."/>
            <person name="Zhou M."/>
            <person name="Andersen M.R."/>
            <person name="Archer D.B."/>
            <person name="Baker S.E."/>
            <person name="Benoit I."/>
            <person name="Brakhage A.A."/>
            <person name="Braus G.H."/>
            <person name="Fischer R."/>
            <person name="Frisvad J.C."/>
            <person name="Goldman G.H."/>
            <person name="Houbraken J."/>
            <person name="Oakley B."/>
            <person name="Pocsi I."/>
            <person name="Scazzocchio C."/>
            <person name="Seiboth B."/>
            <person name="vanKuyk P.A."/>
            <person name="Wortman J."/>
            <person name="Dyer P.S."/>
            <person name="Grigoriev I.V."/>
        </authorList>
    </citation>
    <scope>NUCLEOTIDE SEQUENCE [LARGE SCALE GENOMIC DNA]</scope>
    <source>
        <strain evidence="2">CBS 106.47</strain>
    </source>
</reference>
<dbReference type="Proteomes" id="UP000184063">
    <property type="component" value="Unassembled WGS sequence"/>
</dbReference>
<evidence type="ECO:0000313" key="1">
    <source>
        <dbReference type="EMBL" id="OJZ84510.1"/>
    </source>
</evidence>
<organism evidence="1 2">
    <name type="scientific">Aspergillus luchuensis (strain CBS 106.47)</name>
    <dbReference type="NCBI Taxonomy" id="1137211"/>
    <lineage>
        <taxon>Eukaryota</taxon>
        <taxon>Fungi</taxon>
        <taxon>Dikarya</taxon>
        <taxon>Ascomycota</taxon>
        <taxon>Pezizomycotina</taxon>
        <taxon>Eurotiomycetes</taxon>
        <taxon>Eurotiomycetidae</taxon>
        <taxon>Eurotiales</taxon>
        <taxon>Aspergillaceae</taxon>
        <taxon>Aspergillus</taxon>
        <taxon>Aspergillus subgen. Circumdati</taxon>
    </lineage>
</organism>
<gene>
    <name evidence="1" type="ORF">ASPFODRAFT_48557</name>
</gene>
<dbReference type="AlphaFoldDB" id="A0A1M3TCM6"/>
<protein>
    <submittedName>
        <fullName evidence="1">Uncharacterized protein</fullName>
    </submittedName>
</protein>
<proteinExistence type="predicted"/>
<name>A0A1M3TCM6_ASPLC</name>
<dbReference type="VEuPathDB" id="FungiDB:ASPFODRAFT_48557"/>
<accession>A0A1M3TCM6</accession>
<evidence type="ECO:0000313" key="2">
    <source>
        <dbReference type="Proteomes" id="UP000184063"/>
    </source>
</evidence>
<sequence>MIDCRHVHLVVVEPWPSNFPRLKFVASDDIPAQNSVPQRLSYMSSETGQMRRCVLSIACPIPRLIGASCS</sequence>